<dbReference type="UniPathway" id="UPA00232"/>
<dbReference type="Pfam" id="PF02036">
    <property type="entry name" value="SCP2"/>
    <property type="match status" value="1"/>
</dbReference>
<comment type="function">
    <text evidence="1">Required for ubiquinone (coenzyme Q) biosynthesis. Binds hydrophobic ubiquinone biosynthetic intermediates via its SCP2 domain and is essential for the stability of the Ubi complex. May constitute a docking platform where Ubi enzymes assemble and access their SCP2-bound polyprenyl substrates.</text>
</comment>
<dbReference type="PANTHER" id="PTHR38693:SF1">
    <property type="entry name" value="UBIQUINONE BIOSYNTHESIS ACCESSORY FACTOR UBIJ"/>
    <property type="match status" value="1"/>
</dbReference>
<name>A0A2V1GW08_9GAMM</name>
<reference evidence="4 5" key="1">
    <citation type="submission" date="2018-04" db="EMBL/GenBank/DDBJ databases">
        <title>Thalassorhabdus spongiae gen. nov., sp. nov., isolated from a marine sponge in South-West Iceland.</title>
        <authorList>
            <person name="Knobloch S."/>
            <person name="Daussin A."/>
            <person name="Johannsson R."/>
            <person name="Marteinsson V.T."/>
        </authorList>
    </citation>
    <scope>NUCLEOTIDE SEQUENCE [LARGE SCALE GENOMIC DNA]</scope>
    <source>
        <strain evidence="4 5">Hp12</strain>
    </source>
</reference>
<comment type="caution">
    <text evidence="4">The sequence shown here is derived from an EMBL/GenBank/DDBJ whole genome shotgun (WGS) entry which is preliminary data.</text>
</comment>
<evidence type="ECO:0000313" key="5">
    <source>
        <dbReference type="Proteomes" id="UP000244906"/>
    </source>
</evidence>
<keyword evidence="1" id="KW-0831">Ubiquinone biosynthesis</keyword>
<dbReference type="AlphaFoldDB" id="A0A2V1GW08"/>
<dbReference type="GO" id="GO:0006744">
    <property type="term" value="P:ubiquinone biosynthetic process"/>
    <property type="evidence" value="ECO:0007669"/>
    <property type="project" value="UniProtKB-UniRule"/>
</dbReference>
<proteinExistence type="inferred from homology"/>
<evidence type="ECO:0000313" key="4">
    <source>
        <dbReference type="EMBL" id="PVZ68138.1"/>
    </source>
</evidence>
<dbReference type="GO" id="GO:0005737">
    <property type="term" value="C:cytoplasm"/>
    <property type="evidence" value="ECO:0007669"/>
    <property type="project" value="UniProtKB-SubCell"/>
</dbReference>
<comment type="similarity">
    <text evidence="1">Belongs to the UbiJ family.</text>
</comment>
<dbReference type="PANTHER" id="PTHR38693">
    <property type="entry name" value="UBIQUINONE BIOSYNTHESIS PROTEIN UBIJ"/>
    <property type="match status" value="1"/>
</dbReference>
<evidence type="ECO:0000256" key="1">
    <source>
        <dbReference type="HAMAP-Rule" id="MF_02215"/>
    </source>
</evidence>
<dbReference type="InterPro" id="IPR003033">
    <property type="entry name" value="SCP2_sterol-bd_dom"/>
</dbReference>
<evidence type="ECO:0000256" key="2">
    <source>
        <dbReference type="SAM" id="Coils"/>
    </source>
</evidence>
<gene>
    <name evidence="1" type="primary">ubiJ</name>
    <name evidence="4" type="ORF">DC094_12600</name>
</gene>
<keyword evidence="5" id="KW-1185">Reference proteome</keyword>
<protein>
    <recommendedName>
        <fullName evidence="1">Ubiquinone biosynthesis accessory factor UbiJ</fullName>
    </recommendedName>
</protein>
<comment type="subcellular location">
    <subcellularLocation>
        <location evidence="1">Cytoplasm</location>
    </subcellularLocation>
</comment>
<feature type="domain" description="SCP2" evidence="3">
    <location>
        <begin position="16"/>
        <end position="112"/>
    </location>
</feature>
<sequence length="224" mass="24654">MTFKPAQLPLLQSLLDQTLARANQPDALLAPLAGQSLDLLISAPSVALRLHFGHSTIKLAIPDEQLVVNATLSGSAQAFVRASLSDDPAKAFSNGDLELTGDSRLVSRFSKLPKQLNIDWEDWIAQFTGDIAARWLFSGSSKLFGWLGHSKQSLTSSLVEYLQEESRDLPAGNEMRDFFARVDEIRDDVERSAARMQLLQQQVARLKNNQSSIEPHQTPGSNGE</sequence>
<organism evidence="4 5">
    <name type="scientific">Pelagibaculum spongiae</name>
    <dbReference type="NCBI Taxonomy" id="2080658"/>
    <lineage>
        <taxon>Bacteria</taxon>
        <taxon>Pseudomonadati</taxon>
        <taxon>Pseudomonadota</taxon>
        <taxon>Gammaproteobacteria</taxon>
        <taxon>Oceanospirillales</taxon>
        <taxon>Pelagibaculum</taxon>
    </lineage>
</organism>
<keyword evidence="1" id="KW-0963">Cytoplasm</keyword>
<dbReference type="HAMAP" id="MF_02215">
    <property type="entry name" value="UbiJ"/>
    <property type="match status" value="1"/>
</dbReference>
<keyword evidence="2" id="KW-0175">Coiled coil</keyword>
<dbReference type="OrthoDB" id="9796077at2"/>
<comment type="pathway">
    <text evidence="1">Cofactor biosynthesis; ubiquinone biosynthesis.</text>
</comment>
<feature type="coiled-coil region" evidence="2">
    <location>
        <begin position="182"/>
        <end position="209"/>
    </location>
</feature>
<evidence type="ECO:0000259" key="3">
    <source>
        <dbReference type="Pfam" id="PF02036"/>
    </source>
</evidence>
<accession>A0A2V1GW08</accession>
<dbReference type="Proteomes" id="UP000244906">
    <property type="component" value="Unassembled WGS sequence"/>
</dbReference>
<dbReference type="RefSeq" id="WP_116687467.1">
    <property type="nucleotide sequence ID" value="NZ_CAWNYD010000005.1"/>
</dbReference>
<dbReference type="EMBL" id="QDDL01000005">
    <property type="protein sequence ID" value="PVZ68138.1"/>
    <property type="molecule type" value="Genomic_DNA"/>
</dbReference>
<dbReference type="InterPro" id="IPR038989">
    <property type="entry name" value="UbiJ"/>
</dbReference>